<reference evidence="1 3" key="1">
    <citation type="submission" date="2023-07" db="EMBL/GenBank/DDBJ databases">
        <title>Sorghum-associated microbial communities from plants grown in Nebraska, USA.</title>
        <authorList>
            <person name="Schachtman D."/>
        </authorList>
    </citation>
    <scope>NUCLEOTIDE SEQUENCE</scope>
    <source>
        <strain evidence="1">DS1006</strain>
        <strain evidence="2 3">DS1016</strain>
    </source>
</reference>
<dbReference type="EMBL" id="JAUSTF010000002">
    <property type="protein sequence ID" value="MDQ0179745.1"/>
    <property type="molecule type" value="Genomic_DNA"/>
</dbReference>
<dbReference type="Proteomes" id="UP001230951">
    <property type="component" value="Unassembled WGS sequence"/>
</dbReference>
<evidence type="ECO:0000313" key="3">
    <source>
        <dbReference type="Proteomes" id="UP001230951"/>
    </source>
</evidence>
<dbReference type="InterPro" id="IPR027417">
    <property type="entry name" value="P-loop_NTPase"/>
</dbReference>
<gene>
    <name evidence="1" type="ORF">J2S90_000542</name>
    <name evidence="2" type="ORF">J2S93_001161</name>
</gene>
<dbReference type="Proteomes" id="UP001242995">
    <property type="component" value="Unassembled WGS sequence"/>
</dbReference>
<evidence type="ECO:0000313" key="1">
    <source>
        <dbReference type="EMBL" id="MDP9903602.1"/>
    </source>
</evidence>
<sequence>MPQVFFVIGPAGSGKSSVSKLLAEHHGAAYIDKDTATKRFTELLLTLDGSDPNERDNNEFYQRAILPLEYASILDLTRDNLSVGRSVVLDAPFGKFFADPDYLINAGREHHWPEAELIVVHVRTDGEAVRARLVARGYERDEWKLNNWEQFWAASQVNACEWKGARHVELDNSGDAIDVGLLDVVFGIGGVPTSDPPA</sequence>
<keyword evidence="1" id="KW-0808">Transferase</keyword>
<name>A0AAW8DDD1_9MICC</name>
<dbReference type="EMBL" id="JAUSRG010000001">
    <property type="protein sequence ID" value="MDP9903602.1"/>
    <property type="molecule type" value="Genomic_DNA"/>
</dbReference>
<keyword evidence="3" id="KW-1185">Reference proteome</keyword>
<dbReference type="AlphaFoldDB" id="A0AAW8DDD1"/>
<dbReference type="Gene3D" id="3.40.50.300">
    <property type="entry name" value="P-loop containing nucleotide triphosphate hydrolases"/>
    <property type="match status" value="1"/>
</dbReference>
<evidence type="ECO:0000313" key="4">
    <source>
        <dbReference type="Proteomes" id="UP001242995"/>
    </source>
</evidence>
<comment type="caution">
    <text evidence="1">The sequence shown here is derived from an EMBL/GenBank/DDBJ whole genome shotgun (WGS) entry which is preliminary data.</text>
</comment>
<evidence type="ECO:0000313" key="2">
    <source>
        <dbReference type="EMBL" id="MDQ0179745.1"/>
    </source>
</evidence>
<accession>A0AAW8DDD1</accession>
<proteinExistence type="predicted"/>
<dbReference type="RefSeq" id="WP_113990515.1">
    <property type="nucleotide sequence ID" value="NZ_JAUSRG010000001.1"/>
</dbReference>
<keyword evidence="1" id="KW-0418">Kinase</keyword>
<organism evidence="1 4">
    <name type="scientific">Arthrobacter bambusae</name>
    <dbReference type="NCBI Taxonomy" id="1338426"/>
    <lineage>
        <taxon>Bacteria</taxon>
        <taxon>Bacillati</taxon>
        <taxon>Actinomycetota</taxon>
        <taxon>Actinomycetes</taxon>
        <taxon>Micrococcales</taxon>
        <taxon>Micrococcaceae</taxon>
        <taxon>Arthrobacter</taxon>
    </lineage>
</organism>
<dbReference type="Pfam" id="PF13671">
    <property type="entry name" value="AAA_33"/>
    <property type="match status" value="1"/>
</dbReference>
<dbReference type="GO" id="GO:0016301">
    <property type="term" value="F:kinase activity"/>
    <property type="evidence" value="ECO:0007669"/>
    <property type="project" value="UniProtKB-KW"/>
</dbReference>
<protein>
    <submittedName>
        <fullName evidence="1">Kinase</fullName>
    </submittedName>
</protein>
<dbReference type="SUPFAM" id="SSF52540">
    <property type="entry name" value="P-loop containing nucleoside triphosphate hydrolases"/>
    <property type="match status" value="1"/>
</dbReference>